<evidence type="ECO:0000313" key="3">
    <source>
        <dbReference type="Proteomes" id="UP000194933"/>
    </source>
</evidence>
<feature type="region of interest" description="Disordered" evidence="1">
    <location>
        <begin position="817"/>
        <end position="852"/>
    </location>
</feature>
<feature type="compositionally biased region" description="Polar residues" evidence="1">
    <location>
        <begin position="817"/>
        <end position="831"/>
    </location>
</feature>
<comment type="caution">
    <text evidence="2">The sequence shown here is derived from an EMBL/GenBank/DDBJ whole genome shotgun (WGS) entry which is preliminary data.</text>
</comment>
<evidence type="ECO:0000313" key="2">
    <source>
        <dbReference type="EMBL" id="OTP12624.1"/>
    </source>
</evidence>
<feature type="region of interest" description="Disordered" evidence="1">
    <location>
        <begin position="2740"/>
        <end position="2788"/>
    </location>
</feature>
<feature type="compositionally biased region" description="Polar residues" evidence="1">
    <location>
        <begin position="2742"/>
        <end position="2759"/>
    </location>
</feature>
<protein>
    <submittedName>
        <fullName evidence="2">Uncharacterized protein</fullName>
    </submittedName>
</protein>
<name>A0A2C9XT80_9ENTE</name>
<evidence type="ECO:0000256" key="1">
    <source>
        <dbReference type="SAM" id="MobiDB-lite"/>
    </source>
</evidence>
<feature type="compositionally biased region" description="Low complexity" evidence="1">
    <location>
        <begin position="2760"/>
        <end position="2777"/>
    </location>
</feature>
<feature type="region of interest" description="Disordered" evidence="1">
    <location>
        <begin position="3199"/>
        <end position="3231"/>
    </location>
</feature>
<feature type="region of interest" description="Disordered" evidence="1">
    <location>
        <begin position="381"/>
        <end position="418"/>
    </location>
</feature>
<organism evidence="2 3">
    <name type="scientific">Candidatus Enterococcus wittei</name>
    <dbReference type="NCBI Taxonomy" id="1987383"/>
    <lineage>
        <taxon>Bacteria</taxon>
        <taxon>Bacillati</taxon>
        <taxon>Bacillota</taxon>
        <taxon>Bacilli</taxon>
        <taxon>Lactobacillales</taxon>
        <taxon>Enterococcaceae</taxon>
        <taxon>Enterococcus</taxon>
    </lineage>
</organism>
<reference evidence="2 3" key="1">
    <citation type="submission" date="2017-05" db="EMBL/GenBank/DDBJ databases">
        <title>The Genome Sequence of Enterococcus sp. 10A9_DIV0425.</title>
        <authorList>
            <consortium name="The Broad Institute Genomics Platform"/>
            <consortium name="The Broad Institute Genomic Center for Infectious Diseases"/>
            <person name="Earl A."/>
            <person name="Manson A."/>
            <person name="Schwartman J."/>
            <person name="Gilmore M."/>
            <person name="Abouelleil A."/>
            <person name="Cao P."/>
            <person name="Chapman S."/>
            <person name="Cusick C."/>
            <person name="Shea T."/>
            <person name="Young S."/>
            <person name="Neafsey D."/>
            <person name="Nusbaum C."/>
            <person name="Birren B."/>
        </authorList>
    </citation>
    <scope>NUCLEOTIDE SEQUENCE [LARGE SCALE GENOMIC DNA]</scope>
    <source>
        <strain evidence="2 3">10A9_DIV0425</strain>
    </source>
</reference>
<dbReference type="RefSeq" id="WP_086284035.1">
    <property type="nucleotide sequence ID" value="NZ_NGMO01000001.1"/>
</dbReference>
<dbReference type="NCBIfam" id="NF033898">
    <property type="entry name" value="QWxxN_dom"/>
    <property type="match status" value="6"/>
</dbReference>
<gene>
    <name evidence="2" type="ORF">A5844_000857</name>
</gene>
<feature type="compositionally biased region" description="Polar residues" evidence="1">
    <location>
        <begin position="3199"/>
        <end position="3218"/>
    </location>
</feature>
<accession>A0A2C9XT80</accession>
<feature type="compositionally biased region" description="Basic and acidic residues" evidence="1">
    <location>
        <begin position="27"/>
        <end position="46"/>
    </location>
</feature>
<sequence>MPQKPRALLKSNISKKARLPQATSREAIGKENNKRNDKNKSGDDQRVLNNVSNISGHTLTPKGIKHPVGWIHTWGTLLAMVPPLDFHDQQRLLKKTPPAFEATTRIDVRRNGNHTRIHSFVSTSTINRERIQSPLFLNTIHNRTNSSSSVALPFANARSLFGNQTFYHQTSTSTQSAIDIAKRAHELSVFVHQKVHDLYQLVNCTTMGRTDQVNTLIFTGESVEQTSFQTICQDAMGKAETQNNQGMKQESEIRPFSTDTITDRTVQETPHFSAEEAAHKLSRTFQTSFENKHNTTINPLNHVHNQLSETFWNDLTKLFYQFFSQHEHTVSTQEKKETSESLLSYFADWLLNAFSLNYGENISNHRQSQKDLQVPMRTHLTDNSLPTQTSKKKKQENNSQELASEMVPESAPKATTALSPEEENILPQIWHLLENFYGRVDGFLQRFNFDIFPRLGAEAAVLPATVSEELILHSSKELSAETVAKIKQIMKAYLDHKPSNEPNTVPFPPFWYDHETFQLRHKIQVVNQKVKDYLCGQGVSCDGLSGVELLEAVEKWEEKDGLETKMSRRRRLASVIRKASGLQNIDLKYTKATYILFQWRNNNIFQGYTFEDQQQPTLKESQQTILEEPVTIEVSTASTQKYQTIKSMIPLPSVVMDPQLQCSEDISRETRLKLYNIVSTYMNGQQPQESVPKNLPSFWYDLKVFEKRGEVETVNQAVHQFLCQKKVRCPHMSGQQLLVTAQNWGKEEGAESEAIKRKQVANIILKASSLPPRELTDTDVAAIIMQWQDNNIFKGYQFKDIEQTHTEATVASKGIPTSKTVTLNDTQSSTPAPMRRLKKGEGGNVSPSSMSTKLPIETSSVQQRVTGSSISTTQPSNTYEKVYEDNLKKFNSIISAFFEGKSSQVSTSEILPAYFFEDAKEVYKKRHETLKVNDKVKKFLCEQKVPCEGLSILQLITATQGWIRKEGKEAEGARSKQVADTILSSLGLSNQEITEKQANAIFMQWRNNNIFKDFKLGDIPSHGGTPIKNSELVGTLTATRLHSYGVLSFEVASTMNEMHVAYFDKRPLTMSIHKPLIPFWYDFTLYQKRDKTAKANESVKQFLYKQQISSEILTAQQTVMAAHKWVNNKQTDADILEKQKKLAPFILEGYGIVGRNLSDTDVANTVLQWENNNIFSEYTFIELKQSSLNESQFRNETLTENSEMKVVPDTITDPDLELVHKAIEEIVNDVSPLTIPQESLPIFYYHFPLFQKRSETAAVNKKLNEFFTNEGIEIKDSSIHELEKGLLQWVEKEDKDKTEREQFLTYFILKAYGVEDIRLGEFLSSVKIQAIFKQWKVNTVLAGRTYKEITRETIHHQLSKAENPLMIHFKEQKKESDQIFADFIHDRPAKIPKNHPVNTIYYNLDLFENREATPKVNTAVRTFLLGKKVSFSDQSTSELVRKLREWILEEPKYPTIIEREKEVAVLLQKEYGLEERTMTTNEARLFLLQWENNNAQVGYTYQKTNAFDVVQVSEVETAKEQKQKLETFINENNASLSKEVSSEIRKESQPKLNEEQKEIVRKRVVSFLISKGVDCEKDDPNTLVKKASHWMLLKGGDEEIVNITKLKELAKIILNDGTVGGISEKDAQDTVINWMLYTVVEKSSQLSITESPKKSQPTLTEEQKEIIRKRVVSFLISKGVDCGKDDPNTLVEKASKWTLLEGEGEEIVNITKLKELAKIILNRGTKEIISEEEAQDTVTNWMMYTAVVKNSQLRSTSGPSKEVSTEETSTVPSIITEKQKSKYEVNDWRNPNIKVQIEQFFKQKKLLTDNVTKEKLLITMGKWFTKEGTGVVLGHDELQSLAKVILKELKFYAGEGKEEISDKDIELTVMKWVFENVLGSSVEVYAVKNILAASNPAEFSIGQIRRLFEVDELNKAGVLALDTQGFSDEEKITFKKLWVLFVEKTLPNYFLETSGLADELLISDYGSLTQLIGAKLLEDEGYRSQFNQSEIRALGAYFCDTIAHKGLDNLEELRYILMTALLAVAQLEPELLRKSLEKGNYKEVALNTFIGYWKKGYFQVLSTQENINELFHIYQNALLLWRRKQALVKGVAKKCQDEGSPTISLILEQRYLGGSEPCSDHFRPPKLEDFYVSLTKSVSEAYYPLDKKLIEIAIKMMNYKELAFLFSADTHIYEGNVELKDTIDGRSDGLRKGDIPAVFLTKAMEWKNTVFKLEQTDLIVAVRGNEERWYALKNWEEGGYVFYRVDKDPLLYLKYGLFNQKDKWSKGYQKKGEAIKIGVSYFTFSTRVNYSKKISQGTDEQLLIDVLSQTHRDDLYDNLYELGNDKTILEKTWNIGKHFIPFYDCITDAAKKKVADAIPSCTIDIVLLIPVLGQITALNTKFASGVAKAIMKGGIRNAIHRFPRYAPKFAELKNVLKSVVRYVDPGLELVTGGGKLITRGLVKGKRFFVTNEVKNVLEKLEKLEKGSYDLAQGVEMIRMADNGPEVAVRWKKNHLYLRVTNIKTGNVYGGYFVKKGNQLEVFRGQASFTDEQIVLIYRLSVDLDNITAVEPNVNPKAYGEGQIITVIKKGEDTKYFIKMRNKNIPVRITAVEGQGVRYDVLSGDRVYPVNYNGVEWYFEASTSPFVTKGLVEEISKKIDEFESLKDPTPLSPPYERELMYDKSGRTHIKINDHYIPLILFDKNNGRYHLVKKDVDAPMMVLRFDSNNGGFRMETIREKKELGLAIQEDILERRGKALFKWKSGSSKTSSEDASQGSPSTSHESPGTSQGSSSTSHESVPGTPQEVPGTSKEAIPKVLLDEPYPELPTAPANWAEWVKFKHAKRDVGLRKFIGHSRVDLRTLSTFPPEWQAYYLDDETLVIKRVYEEIDKNFYPRPKFEVFVGLDSTNVQDYFKPFQVELREDFKKAQKKFESAVELYEKLLKEKNLSSTKEGGYLIQMLKLQDVPEKEAILRESVIRLNSLSKKGSVFLKMSKDLAFQNVWTLSTELIYDEKVQKYYSSVEHTITTEAFTLRKDSECRIFIFADAYYPNPKLKKNRPSGPDAVMHEVTHHVIDSEDLVKYPQAKLGLRNNGKKILEIYDQKYPELIKEDSQVLLNYGYELAHALELSEDYLTPEMLKAALEANHTLRAHFQLTDAEMLMAIIRDHVEGRAFDAKILAKRDTNNNAQLGNGDLFTVQALSYVSGSVNFKRIMQQNKIQEQTTDIPNLTSSATSQSNKPISGSRKKREVGSTAIEPTKNVVNQRLLKLINKSIKRSNHPNQYDSDQLVRTKHPKNIAKRSDLNLVSENAENSNRISQITSDQLVNNSDTNNSFLNLLFASKKRSSEINQTVSIQQVNKNLIELAAQH</sequence>
<dbReference type="EMBL" id="NGMO01000001">
    <property type="protein sequence ID" value="OTP12624.1"/>
    <property type="molecule type" value="Genomic_DNA"/>
</dbReference>
<dbReference type="Proteomes" id="UP000194933">
    <property type="component" value="Unassembled WGS sequence"/>
</dbReference>
<feature type="region of interest" description="Disordered" evidence="1">
    <location>
        <begin position="1"/>
        <end position="48"/>
    </location>
</feature>
<proteinExistence type="predicted"/>
<keyword evidence="3" id="KW-1185">Reference proteome</keyword>